<feature type="region of interest" description="Disordered" evidence="7">
    <location>
        <begin position="1"/>
        <end position="39"/>
    </location>
</feature>
<dbReference type="SUPFAM" id="SSF90229">
    <property type="entry name" value="CCCH zinc finger"/>
    <property type="match status" value="1"/>
</dbReference>
<feature type="domain" description="C3H1-type" evidence="8">
    <location>
        <begin position="94"/>
        <end position="121"/>
    </location>
</feature>
<feature type="compositionally biased region" description="Low complexity" evidence="7">
    <location>
        <begin position="1"/>
        <end position="11"/>
    </location>
</feature>
<evidence type="ECO:0000313" key="9">
    <source>
        <dbReference type="EMBL" id="WZN60877.1"/>
    </source>
</evidence>
<reference evidence="9 10" key="1">
    <citation type="submission" date="2024-03" db="EMBL/GenBank/DDBJ databases">
        <title>Complete genome sequence of the green alga Chloropicon roscoffensis RCC1871.</title>
        <authorList>
            <person name="Lemieux C."/>
            <person name="Pombert J.-F."/>
            <person name="Otis C."/>
            <person name="Turmel M."/>
        </authorList>
    </citation>
    <scope>NUCLEOTIDE SEQUENCE [LARGE SCALE GENOMIC DNA]</scope>
    <source>
        <strain evidence="9 10">RCC1871</strain>
    </source>
</reference>
<dbReference type="PROSITE" id="PS50103">
    <property type="entry name" value="ZF_C3H1"/>
    <property type="match status" value="1"/>
</dbReference>
<evidence type="ECO:0000256" key="6">
    <source>
        <dbReference type="PROSITE-ProRule" id="PRU00723"/>
    </source>
</evidence>
<dbReference type="PANTHER" id="PTHR14493">
    <property type="entry name" value="UNKEMPT FAMILY MEMBER"/>
    <property type="match status" value="1"/>
</dbReference>
<dbReference type="InterPro" id="IPR045234">
    <property type="entry name" value="Unkempt-like"/>
</dbReference>
<dbReference type="PANTHER" id="PTHR14493:SF50">
    <property type="entry name" value="RING FINGER PROTEIN UNKEMPT"/>
    <property type="match status" value="1"/>
</dbReference>
<evidence type="ECO:0000256" key="1">
    <source>
        <dbReference type="ARBA" id="ARBA00022723"/>
    </source>
</evidence>
<evidence type="ECO:0000259" key="8">
    <source>
        <dbReference type="PROSITE" id="PS50103"/>
    </source>
</evidence>
<dbReference type="FunFam" id="3.30.1370.210:FF:000009">
    <property type="entry name" value="Zinc finger CCCH domain-containing protein 66"/>
    <property type="match status" value="1"/>
</dbReference>
<name>A0AAX4P3H6_9CHLO</name>
<evidence type="ECO:0000256" key="7">
    <source>
        <dbReference type="SAM" id="MobiDB-lite"/>
    </source>
</evidence>
<keyword evidence="3 6" id="KW-0863">Zinc-finger</keyword>
<dbReference type="InterPro" id="IPR036855">
    <property type="entry name" value="Znf_CCCH_sf"/>
</dbReference>
<feature type="region of interest" description="Disordered" evidence="7">
    <location>
        <begin position="231"/>
        <end position="251"/>
    </location>
</feature>
<dbReference type="GO" id="GO:0008270">
    <property type="term" value="F:zinc ion binding"/>
    <property type="evidence" value="ECO:0007669"/>
    <property type="project" value="UniProtKB-KW"/>
</dbReference>
<dbReference type="AlphaFoldDB" id="A0AAX4P3H6"/>
<dbReference type="Gene3D" id="3.30.1370.210">
    <property type="match status" value="1"/>
</dbReference>
<organism evidence="9 10">
    <name type="scientific">Chloropicon roscoffensis</name>
    <dbReference type="NCBI Taxonomy" id="1461544"/>
    <lineage>
        <taxon>Eukaryota</taxon>
        <taxon>Viridiplantae</taxon>
        <taxon>Chlorophyta</taxon>
        <taxon>Chloropicophyceae</taxon>
        <taxon>Chloropicales</taxon>
        <taxon>Chloropicaceae</taxon>
        <taxon>Chloropicon</taxon>
    </lineage>
</organism>
<evidence type="ECO:0000256" key="4">
    <source>
        <dbReference type="ARBA" id="ARBA00022833"/>
    </source>
</evidence>
<dbReference type="InterPro" id="IPR000571">
    <property type="entry name" value="Znf_CCCH"/>
</dbReference>
<keyword evidence="5" id="KW-0238">DNA-binding</keyword>
<protein>
    <submittedName>
        <fullName evidence="9">Zinc finger CCCH domain-containing protein</fullName>
    </submittedName>
</protein>
<dbReference type="EMBL" id="CP151503">
    <property type="protein sequence ID" value="WZN60877.1"/>
    <property type="molecule type" value="Genomic_DNA"/>
</dbReference>
<keyword evidence="2" id="KW-0677">Repeat</keyword>
<gene>
    <name evidence="9" type="ORF">HKI87_03g24110</name>
</gene>
<evidence type="ECO:0000256" key="5">
    <source>
        <dbReference type="ARBA" id="ARBA00023125"/>
    </source>
</evidence>
<evidence type="ECO:0000256" key="3">
    <source>
        <dbReference type="ARBA" id="ARBA00022771"/>
    </source>
</evidence>
<evidence type="ECO:0000313" key="10">
    <source>
        <dbReference type="Proteomes" id="UP001472866"/>
    </source>
</evidence>
<accession>A0AAX4P3H6</accession>
<dbReference type="GO" id="GO:0003677">
    <property type="term" value="F:DNA binding"/>
    <property type="evidence" value="ECO:0007669"/>
    <property type="project" value="UniProtKB-KW"/>
</dbReference>
<evidence type="ECO:0000256" key="2">
    <source>
        <dbReference type="ARBA" id="ARBA00022737"/>
    </source>
</evidence>
<dbReference type="InterPro" id="IPR057444">
    <property type="entry name" value="Znf-CCCH_AtC3H23-like"/>
</dbReference>
<feature type="zinc finger region" description="C3H1-type" evidence="6">
    <location>
        <begin position="94"/>
        <end position="121"/>
    </location>
</feature>
<dbReference type="SMART" id="SM00356">
    <property type="entry name" value="ZnF_C3H1"/>
    <property type="match status" value="1"/>
</dbReference>
<keyword evidence="1 6" id="KW-0479">Metal-binding</keyword>
<sequence>MGQQQQQQQHQGGLGGQVPERKMSSSTSSNRSWDGECPSPGDPNITHPAFCTDHFRMYEFKVKACPRTRAHDWTQCPFAHPGEKARRRDPREYNYSAVPCPDYRKGTCKRGDSCEYAHGVFECWLHPSRYRTQMCTDGPACQRPVCFFAHHQGELRLPTEASPAAGAPQRCQPIPVAHQQQHPPRQHQRVQQHQPLAEASPPAVGGMEKLASDQLFSLALAHLLALQQNQQQGQQQLSTSAPPPGMPFHQGFHQHHAAAAMAAAQPQPQHHHQMDNHVLEHSVPYYPRQMQVIKQGFTSQNHHPLSPSSPLQADFAATNVMLKRDHGLGSMDNLLSSLPRSLSDVGLADAAFQM</sequence>
<keyword evidence="10" id="KW-1185">Reference proteome</keyword>
<dbReference type="Proteomes" id="UP001472866">
    <property type="component" value="Chromosome 03"/>
</dbReference>
<dbReference type="Pfam" id="PF25512">
    <property type="entry name" value="zf-CCCH_AtC3H23"/>
    <property type="match status" value="1"/>
</dbReference>
<keyword evidence="4 6" id="KW-0862">Zinc</keyword>
<proteinExistence type="predicted"/>
<dbReference type="Pfam" id="PF00642">
    <property type="entry name" value="zf-CCCH"/>
    <property type="match status" value="1"/>
</dbReference>
<feature type="region of interest" description="Disordered" evidence="7">
    <location>
        <begin position="176"/>
        <end position="204"/>
    </location>
</feature>